<dbReference type="InterPro" id="IPR032593">
    <property type="entry name" value="DUF4907"/>
</dbReference>
<dbReference type="EMBL" id="JADIMB010000021">
    <property type="protein sequence ID" value="MBO8470462.1"/>
    <property type="molecule type" value="Genomic_DNA"/>
</dbReference>
<organism evidence="1 2">
    <name type="scientific">Candidatus Cryptobacteroides faecavium</name>
    <dbReference type="NCBI Taxonomy" id="2840762"/>
    <lineage>
        <taxon>Bacteria</taxon>
        <taxon>Pseudomonadati</taxon>
        <taxon>Bacteroidota</taxon>
        <taxon>Bacteroidia</taxon>
        <taxon>Bacteroidales</taxon>
        <taxon>Candidatus Cryptobacteroides</taxon>
    </lineage>
</organism>
<comment type="caution">
    <text evidence="1">The sequence shown here is derived from an EMBL/GenBank/DDBJ whole genome shotgun (WGS) entry which is preliminary data.</text>
</comment>
<gene>
    <name evidence="1" type="ORF">IAB82_01560</name>
</gene>
<dbReference type="AlphaFoldDB" id="A0A9D9NEA0"/>
<proteinExistence type="predicted"/>
<evidence type="ECO:0000313" key="2">
    <source>
        <dbReference type="Proteomes" id="UP000823603"/>
    </source>
</evidence>
<protein>
    <submittedName>
        <fullName evidence="1">DUF4907 domain-containing protein</fullName>
    </submittedName>
</protein>
<accession>A0A9D9NEA0</accession>
<evidence type="ECO:0000313" key="1">
    <source>
        <dbReference type="EMBL" id="MBO8470462.1"/>
    </source>
</evidence>
<reference evidence="1" key="2">
    <citation type="journal article" date="2021" name="PeerJ">
        <title>Extensive microbial diversity within the chicken gut microbiome revealed by metagenomics and culture.</title>
        <authorList>
            <person name="Gilroy R."/>
            <person name="Ravi A."/>
            <person name="Getino M."/>
            <person name="Pursley I."/>
            <person name="Horton D.L."/>
            <person name="Alikhan N.F."/>
            <person name="Baker D."/>
            <person name="Gharbi K."/>
            <person name="Hall N."/>
            <person name="Watson M."/>
            <person name="Adriaenssens E.M."/>
            <person name="Foster-Nyarko E."/>
            <person name="Jarju S."/>
            <person name="Secka A."/>
            <person name="Antonio M."/>
            <person name="Oren A."/>
            <person name="Chaudhuri R.R."/>
            <person name="La Ragione R."/>
            <person name="Hildebrand F."/>
            <person name="Pallen M.J."/>
        </authorList>
    </citation>
    <scope>NUCLEOTIDE SEQUENCE</scope>
    <source>
        <strain evidence="1">B2-22910</strain>
    </source>
</reference>
<dbReference type="Pfam" id="PF16250">
    <property type="entry name" value="DUF4907"/>
    <property type="match status" value="1"/>
</dbReference>
<name>A0A9D9NEA0_9BACT</name>
<reference evidence="1" key="1">
    <citation type="submission" date="2020-10" db="EMBL/GenBank/DDBJ databases">
        <authorList>
            <person name="Gilroy R."/>
        </authorList>
    </citation>
    <scope>NUCLEOTIDE SEQUENCE</scope>
    <source>
        <strain evidence="1">B2-22910</strain>
    </source>
</reference>
<sequence length="70" mass="7322">MPDPGGWGYDVTLDGNTVIHQPYSPVLPGNFPFPDRAGAAAAGSLVIEKLSAGESPALRREEVEEILGMG</sequence>
<dbReference type="Proteomes" id="UP000823603">
    <property type="component" value="Unassembled WGS sequence"/>
</dbReference>